<accession>A0A813ISV8</accession>
<feature type="compositionally biased region" description="Polar residues" evidence="1">
    <location>
        <begin position="228"/>
        <end position="237"/>
    </location>
</feature>
<dbReference type="AlphaFoldDB" id="A0A813ISV8"/>
<comment type="caution">
    <text evidence="2">The sequence shown here is derived from an EMBL/GenBank/DDBJ whole genome shotgun (WGS) entry which is preliminary data.</text>
</comment>
<dbReference type="InterPro" id="IPR001611">
    <property type="entry name" value="Leu-rich_rpt"/>
</dbReference>
<feature type="non-terminal residue" evidence="2">
    <location>
        <position position="1"/>
    </location>
</feature>
<dbReference type="Proteomes" id="UP000626109">
    <property type="component" value="Unassembled WGS sequence"/>
</dbReference>
<name>A0A813ISV8_POLGL</name>
<feature type="compositionally biased region" description="Basic and acidic residues" evidence="1">
    <location>
        <begin position="185"/>
        <end position="204"/>
    </location>
</feature>
<proteinExistence type="predicted"/>
<feature type="region of interest" description="Disordered" evidence="1">
    <location>
        <begin position="1"/>
        <end position="51"/>
    </location>
</feature>
<evidence type="ECO:0000313" key="3">
    <source>
        <dbReference type="Proteomes" id="UP000626109"/>
    </source>
</evidence>
<feature type="compositionally biased region" description="Basic and acidic residues" evidence="1">
    <location>
        <begin position="1"/>
        <end position="11"/>
    </location>
</feature>
<dbReference type="InterPro" id="IPR032675">
    <property type="entry name" value="LRR_dom_sf"/>
</dbReference>
<feature type="region of interest" description="Disordered" evidence="1">
    <location>
        <begin position="287"/>
        <end position="311"/>
    </location>
</feature>
<feature type="region of interest" description="Disordered" evidence="1">
    <location>
        <begin position="185"/>
        <end position="237"/>
    </location>
</feature>
<gene>
    <name evidence="2" type="ORF">PGLA2088_LOCUS11038</name>
</gene>
<dbReference type="Gene3D" id="3.80.10.10">
    <property type="entry name" value="Ribonuclease Inhibitor"/>
    <property type="match status" value="1"/>
</dbReference>
<sequence length="500" mass="52888">MAVEVARDEALAQKAAKAAKAENNNNNNNHNNHNNNDNNNSNVASDPPNSPALQRIADLEAKLRERDGELAAERERSTRARKKLRQLLGKLAERDAALAELRATLDVARAAIAAGVCSAGLAGQRGTPYFNKKMTNNQRSFSASSGHQGAEDKGYGGESFRVSSLTSQGLAAKEHLAQMRANLAESEREVRELEERRLAKEADLRGSSGAPSSTAPSRGGENEDSQELQHSTSAESAQTQLSLISQQIVEKKRFAAELVQKTKVLEAQVWQQRTVIVELLSGQRAPASLRARASSGGGGGSESSAEEGAVPQPSFRASLGASLPLPCQDEALRAFLDAAGDAAGLILRSPALRSAFEVRPPELCGSTLEGCSAEERVTVLSLFTAWVAVGSSPAGAMRLSDLSLTEEDTVEIVSTLETCNAELEEWEMMRCPASSISASASLLRSLGSQPLRRLSLGYNALGPTGASSLAAAAAASQSWASSLEHLSLEMNGLGDEGCRE</sequence>
<evidence type="ECO:0000313" key="2">
    <source>
        <dbReference type="EMBL" id="CAE8654485.1"/>
    </source>
</evidence>
<reference evidence="2" key="1">
    <citation type="submission" date="2021-02" db="EMBL/GenBank/DDBJ databases">
        <authorList>
            <person name="Dougan E. K."/>
            <person name="Rhodes N."/>
            <person name="Thang M."/>
            <person name="Chan C."/>
        </authorList>
    </citation>
    <scope>NUCLEOTIDE SEQUENCE</scope>
</reference>
<feature type="region of interest" description="Disordered" evidence="1">
    <location>
        <begin position="139"/>
        <end position="159"/>
    </location>
</feature>
<evidence type="ECO:0000256" key="1">
    <source>
        <dbReference type="SAM" id="MobiDB-lite"/>
    </source>
</evidence>
<feature type="compositionally biased region" description="Low complexity" evidence="1">
    <location>
        <begin position="12"/>
        <end position="42"/>
    </location>
</feature>
<feature type="compositionally biased region" description="Low complexity" evidence="1">
    <location>
        <begin position="205"/>
        <end position="219"/>
    </location>
</feature>
<dbReference type="Pfam" id="PF13516">
    <property type="entry name" value="LRR_6"/>
    <property type="match status" value="2"/>
</dbReference>
<dbReference type="SUPFAM" id="SSF52047">
    <property type="entry name" value="RNI-like"/>
    <property type="match status" value="1"/>
</dbReference>
<organism evidence="2 3">
    <name type="scientific">Polarella glacialis</name>
    <name type="common">Dinoflagellate</name>
    <dbReference type="NCBI Taxonomy" id="89957"/>
    <lineage>
        <taxon>Eukaryota</taxon>
        <taxon>Sar</taxon>
        <taxon>Alveolata</taxon>
        <taxon>Dinophyceae</taxon>
        <taxon>Suessiales</taxon>
        <taxon>Suessiaceae</taxon>
        <taxon>Polarella</taxon>
    </lineage>
</organism>
<protein>
    <submittedName>
        <fullName evidence="2">Uncharacterized protein</fullName>
    </submittedName>
</protein>
<dbReference type="EMBL" id="CAJNNW010012621">
    <property type="protein sequence ID" value="CAE8654485.1"/>
    <property type="molecule type" value="Genomic_DNA"/>
</dbReference>